<dbReference type="PANTHER" id="PTHR46310">
    <property type="entry name" value="AMIDASE 1"/>
    <property type="match status" value="1"/>
</dbReference>
<organism evidence="3">
    <name type="scientific">Vitis vinifera</name>
    <name type="common">Grape</name>
    <dbReference type="NCBI Taxonomy" id="29760"/>
    <lineage>
        <taxon>Eukaryota</taxon>
        <taxon>Viridiplantae</taxon>
        <taxon>Streptophyta</taxon>
        <taxon>Embryophyta</taxon>
        <taxon>Tracheophyta</taxon>
        <taxon>Spermatophyta</taxon>
        <taxon>Magnoliopsida</taxon>
        <taxon>eudicotyledons</taxon>
        <taxon>Gunneridae</taxon>
        <taxon>Pentapetalae</taxon>
        <taxon>rosids</taxon>
        <taxon>Vitales</taxon>
        <taxon>Vitaceae</taxon>
        <taxon>Viteae</taxon>
        <taxon>Vitis</taxon>
    </lineage>
</organism>
<feature type="transmembrane region" description="Helical" evidence="1">
    <location>
        <begin position="20"/>
        <end position="36"/>
    </location>
</feature>
<dbReference type="PANTHER" id="PTHR46310:SF4">
    <property type="entry name" value="OUTER ENVELOPE PROTEIN 64, MITOCHONDRIAL"/>
    <property type="match status" value="1"/>
</dbReference>
<dbReference type="ExpressionAtlas" id="A5B6F6">
    <property type="expression patterns" value="baseline and differential"/>
</dbReference>
<reference evidence="3" key="1">
    <citation type="journal article" date="2007" name="PLoS ONE">
        <title>The first genome sequence of an elite grapevine cultivar (Pinot noir Vitis vinifera L.): coping with a highly heterozygous genome.</title>
        <authorList>
            <person name="Velasco R."/>
            <person name="Zharkikh A."/>
            <person name="Troggio M."/>
            <person name="Cartwright D.A."/>
            <person name="Cestaro A."/>
            <person name="Pruss D."/>
            <person name="Pindo M."/>
            <person name="FitzGerald L.M."/>
            <person name="Vezzulli S."/>
            <person name="Reid J."/>
            <person name="Malacarne G."/>
            <person name="Iliev D."/>
            <person name="Coppola G."/>
            <person name="Wardell B."/>
            <person name="Micheletti D."/>
            <person name="Macalma T."/>
            <person name="Facci M."/>
            <person name="Mitchell J.T."/>
            <person name="Perazzolli M."/>
            <person name="Eldredge G."/>
            <person name="Gatto P."/>
            <person name="Oyzerski R."/>
            <person name="Moretto M."/>
            <person name="Gutin N."/>
            <person name="Stefanini M."/>
            <person name="Chen Y."/>
            <person name="Segala C."/>
            <person name="Davenport C."/>
            <person name="Dematte L."/>
            <person name="Mraz A."/>
            <person name="Battilana J."/>
            <person name="Stormo K."/>
            <person name="Costa F."/>
            <person name="Tao Q."/>
            <person name="Si-Ammour A."/>
            <person name="Harkins T."/>
            <person name="Lackey A."/>
            <person name="Perbost C."/>
            <person name="Taillon B."/>
            <person name="Stella A."/>
            <person name="Solovyev V."/>
            <person name="Fawcett J.A."/>
            <person name="Sterck L."/>
            <person name="Vandepoele K."/>
            <person name="Grando S.M."/>
            <person name="Toppo S."/>
            <person name="Moser C."/>
            <person name="Lanchbury J."/>
            <person name="Bogden R."/>
            <person name="Skolnick M."/>
            <person name="Sgaramella V."/>
            <person name="Bhatnagar S.K."/>
            <person name="Fontana P."/>
            <person name="Gutin A."/>
            <person name="Van de Peer Y."/>
            <person name="Salamini F."/>
            <person name="Viola R."/>
        </authorList>
    </citation>
    <scope>NUCLEOTIDE SEQUENCE</scope>
</reference>
<evidence type="ECO:0000256" key="1">
    <source>
        <dbReference type="SAM" id="Phobius"/>
    </source>
</evidence>
<dbReference type="SUPFAM" id="SSF75304">
    <property type="entry name" value="Amidase signature (AS) enzymes"/>
    <property type="match status" value="1"/>
</dbReference>
<dbReference type="Gene3D" id="3.90.1300.10">
    <property type="entry name" value="Amidase signature (AS) domain"/>
    <property type="match status" value="1"/>
</dbReference>
<evidence type="ECO:0000313" key="3">
    <source>
        <dbReference type="EMBL" id="CAN72047.1"/>
    </source>
</evidence>
<dbReference type="AlphaFoldDB" id="A5B6F6"/>
<proteinExistence type="predicted"/>
<feature type="domain" description="Amidase" evidence="2">
    <location>
        <begin position="72"/>
        <end position="197"/>
    </location>
</feature>
<keyword evidence="1" id="KW-0472">Membrane</keyword>
<name>A5B6F6_VITVI</name>
<dbReference type="Pfam" id="PF01425">
    <property type="entry name" value="Amidase"/>
    <property type="match status" value="1"/>
</dbReference>
<evidence type="ECO:0000259" key="2">
    <source>
        <dbReference type="Pfam" id="PF01425"/>
    </source>
</evidence>
<keyword evidence="1" id="KW-1133">Transmembrane helix</keyword>
<gene>
    <name evidence="3" type="ORF">VITISV_002654</name>
</gene>
<dbReference type="EMBL" id="AM448209">
    <property type="protein sequence ID" value="CAN72047.1"/>
    <property type="molecule type" value="Genomic_DNA"/>
</dbReference>
<dbReference type="InterPro" id="IPR036928">
    <property type="entry name" value="AS_sf"/>
</dbReference>
<protein>
    <recommendedName>
        <fullName evidence="2">Amidase domain-containing protein</fullName>
    </recommendedName>
</protein>
<dbReference type="InterPro" id="IPR023631">
    <property type="entry name" value="Amidase_dom"/>
</dbReference>
<keyword evidence="1" id="KW-0812">Transmembrane</keyword>
<accession>A5B6F6</accession>
<sequence>MSKALHQLKKHIDVSNPKAWIVIAAGVAGIVILVETRRRKRRAALLTREGLGAFVERFELLPFPQPPPPASRLLLSGFKFAVTDIFDVKGYVTGFGSTSWKRTHEEATKTAVAVTALLKNGATCVGKTVLDELSFGFVVYFSFDFTCVFEIKRITGENMDFGSPANPVLPSHIPGGSSSGSAVAVASQLVDFAIGIDKIV</sequence>